<protein>
    <recommendedName>
        <fullName evidence="3">PAS domain-containing protein</fullName>
    </recommendedName>
</protein>
<accession>A0ABT0DNF0</accession>
<sequence length="210" mass="23893">MVERPMESMPTKRFSVIDGGASPPSEWLDFRSLVLARWALAPDQSVFYRFSKRDIEKSLAARRRQPILDAWSMIFGETPPVPNISRWTGEFSGKRLVTLRDATACFRGLKRPMADDDTGFNVVAYVSKPALYFRATHDMVCVAKPQPFPADLVFVTYVRLDHPVKSDIGLCGFGEGATKGVVTHWEVVEADPTDPHLPVQHRDRYRKRLW</sequence>
<name>A0ABT0DNF0_9HYPH</name>
<dbReference type="Proteomes" id="UP001202867">
    <property type="component" value="Unassembled WGS sequence"/>
</dbReference>
<dbReference type="EMBL" id="JALKCG010000004">
    <property type="protein sequence ID" value="MCK0208790.1"/>
    <property type="molecule type" value="Genomic_DNA"/>
</dbReference>
<evidence type="ECO:0000313" key="1">
    <source>
        <dbReference type="EMBL" id="MCK0208790.1"/>
    </source>
</evidence>
<proteinExistence type="predicted"/>
<keyword evidence="2" id="KW-1185">Reference proteome</keyword>
<organism evidence="1 2">
    <name type="scientific">Ancylobacter koreensis</name>
    <dbReference type="NCBI Taxonomy" id="266121"/>
    <lineage>
        <taxon>Bacteria</taxon>
        <taxon>Pseudomonadati</taxon>
        <taxon>Pseudomonadota</taxon>
        <taxon>Alphaproteobacteria</taxon>
        <taxon>Hyphomicrobiales</taxon>
        <taxon>Xanthobacteraceae</taxon>
        <taxon>Ancylobacter</taxon>
    </lineage>
</organism>
<evidence type="ECO:0008006" key="3">
    <source>
        <dbReference type="Google" id="ProtNLM"/>
    </source>
</evidence>
<dbReference type="RefSeq" id="WP_247201061.1">
    <property type="nucleotide sequence ID" value="NZ_JALKCG010000004.1"/>
</dbReference>
<gene>
    <name evidence="1" type="ORF">MWN33_12195</name>
</gene>
<reference evidence="2" key="2">
    <citation type="submission" date="2023-07" db="EMBL/GenBank/DDBJ databases">
        <title>Ancylobacter moscoviensis sp. nov., facultatively methylotrophic bacteria from activated sludge and the reclassification of Starkeya novella (Starkey 1934) Kelly et al. 2000 as Ancylobacter novellus comb. nov., Starkeya koreensis Im et al. 2006 as Ancylobacter koreensis comb.nov., Angulomicrobium tetraedrale Vasil'eva et al. 1986 as Ancylobacter tetraedralis comb. nov., Angulomicrobium amanitiforme Fritz et al. 2004 as Ancylobacter amanitiformis comb. nov. and Methylorhabdus multivorans Doronina et al. 1996 as Ancylobacter multivorans comb. nov. and emended description of the genus Ancylobacter.</title>
        <authorList>
            <person name="Doronina N."/>
            <person name="Chemodurova A."/>
            <person name="Grouzdev D."/>
            <person name="Koziaeva V."/>
            <person name="Shi W."/>
            <person name="Wu L."/>
            <person name="Kaparullina E."/>
        </authorList>
    </citation>
    <scope>NUCLEOTIDE SEQUENCE [LARGE SCALE GENOMIC DNA]</scope>
    <source>
        <strain evidence="2">Jip08</strain>
    </source>
</reference>
<reference evidence="1 2" key="1">
    <citation type="submission" date="2022-04" db="EMBL/GenBank/DDBJ databases">
        <authorList>
            <person name="Grouzdev D.S."/>
            <person name="Pantiukh K.S."/>
            <person name="Krutkina M.S."/>
        </authorList>
    </citation>
    <scope>NUCLEOTIDE SEQUENCE [LARGE SCALE GENOMIC DNA]</scope>
    <source>
        <strain evidence="1 2">Jip08</strain>
    </source>
</reference>
<comment type="caution">
    <text evidence="1">The sequence shown here is derived from an EMBL/GenBank/DDBJ whole genome shotgun (WGS) entry which is preliminary data.</text>
</comment>
<evidence type="ECO:0000313" key="2">
    <source>
        <dbReference type="Proteomes" id="UP001202867"/>
    </source>
</evidence>